<dbReference type="Proteomes" id="UP000571128">
    <property type="component" value="Unassembled WGS sequence"/>
</dbReference>
<protein>
    <submittedName>
        <fullName evidence="1">YslB family protein</fullName>
    </submittedName>
</protein>
<dbReference type="SUPFAM" id="SSF111126">
    <property type="entry name" value="Ligand-binding domain in the NO signalling and Golgi transport"/>
    <property type="match status" value="1"/>
</dbReference>
<organism evidence="1 2">
    <name type="scientific">Listeria fleischmannii</name>
    <dbReference type="NCBI Taxonomy" id="1069827"/>
    <lineage>
        <taxon>Bacteria</taxon>
        <taxon>Bacillati</taxon>
        <taxon>Bacillota</taxon>
        <taxon>Bacilli</taxon>
        <taxon>Bacillales</taxon>
        <taxon>Listeriaceae</taxon>
        <taxon>Listeria</taxon>
    </lineage>
</organism>
<reference evidence="1 2" key="1">
    <citation type="submission" date="2020-03" db="EMBL/GenBank/DDBJ databases">
        <title>Soil Listeria distribution.</title>
        <authorList>
            <person name="Liao J."/>
            <person name="Wiedmann M."/>
        </authorList>
    </citation>
    <scope>NUCLEOTIDE SEQUENCE [LARGE SCALE GENOMIC DNA]</scope>
    <source>
        <strain evidence="1 2">FSL L7-1645</strain>
    </source>
</reference>
<accession>A0A841YAU6</accession>
<dbReference type="EMBL" id="JAARPY010000001">
    <property type="protein sequence ID" value="MBC1397381.1"/>
    <property type="molecule type" value="Genomic_DNA"/>
</dbReference>
<dbReference type="InterPro" id="IPR019642">
    <property type="entry name" value="DUF2507"/>
</dbReference>
<comment type="caution">
    <text evidence="1">The sequence shown here is derived from an EMBL/GenBank/DDBJ whole genome shotgun (WGS) entry which is preliminary data.</text>
</comment>
<dbReference type="PANTHER" id="PTHR35090:SF1">
    <property type="entry name" value="SLR0144 PROTEIN"/>
    <property type="match status" value="1"/>
</dbReference>
<evidence type="ECO:0000313" key="2">
    <source>
        <dbReference type="Proteomes" id="UP000571128"/>
    </source>
</evidence>
<dbReference type="RefSeq" id="WP_007547144.1">
    <property type="nucleotide sequence ID" value="NZ_JAARPY010000001.1"/>
</dbReference>
<dbReference type="Gene3D" id="3.30.1380.20">
    <property type="entry name" value="Trafficking protein particle complex subunit 3"/>
    <property type="match status" value="1"/>
</dbReference>
<dbReference type="PANTHER" id="PTHR35090">
    <property type="entry name" value="DNA-DIRECTED RNA POLYMERASE SUBUNIT I"/>
    <property type="match status" value="1"/>
</dbReference>
<name>A0A841YAU6_9LIST</name>
<dbReference type="InterPro" id="IPR024096">
    <property type="entry name" value="NO_sig/Golgi_transp_ligand-bd"/>
</dbReference>
<gene>
    <name evidence="1" type="ORF">HB844_00635</name>
</gene>
<evidence type="ECO:0000313" key="1">
    <source>
        <dbReference type="EMBL" id="MBC1397381.1"/>
    </source>
</evidence>
<sequence length="153" mass="17889">MTEDIQKEKTEETTQIPSFGLEILRDYLIPELLGEEAPHILYWAGKDLARKFPLESLEEINSFFKEASFGNLELIKEKKDELRLLLNGNQVIKRFSLEENPTFKLEAGFLAEQIQKQLGFYAEAYDEVNVRKKEAVLIVKWDRKETTDNLESY</sequence>
<proteinExistence type="predicted"/>
<dbReference type="Pfam" id="PF10702">
    <property type="entry name" value="DUF2507"/>
    <property type="match status" value="1"/>
</dbReference>
<dbReference type="AlphaFoldDB" id="A0A841YAU6"/>